<evidence type="ECO:0000313" key="2">
    <source>
        <dbReference type="RefSeq" id="XP_022732184.1"/>
    </source>
</evidence>
<dbReference type="InterPro" id="IPR042253">
    <property type="entry name" value="Pglycerate_mutase_ApgM_sf"/>
</dbReference>
<dbReference type="InterPro" id="IPR004456">
    <property type="entry name" value="Pglycerate_mutase_ApgM"/>
</dbReference>
<organism evidence="1 2">
    <name type="scientific">Durio zibethinus</name>
    <name type="common">Durian</name>
    <dbReference type="NCBI Taxonomy" id="66656"/>
    <lineage>
        <taxon>Eukaryota</taxon>
        <taxon>Viridiplantae</taxon>
        <taxon>Streptophyta</taxon>
        <taxon>Embryophyta</taxon>
        <taxon>Tracheophyta</taxon>
        <taxon>Spermatophyta</taxon>
        <taxon>Magnoliopsida</taxon>
        <taxon>eudicotyledons</taxon>
        <taxon>Gunneridae</taxon>
        <taxon>Pentapetalae</taxon>
        <taxon>rosids</taxon>
        <taxon>malvids</taxon>
        <taxon>Malvales</taxon>
        <taxon>Malvaceae</taxon>
        <taxon>Helicteroideae</taxon>
        <taxon>Durio</taxon>
    </lineage>
</organism>
<dbReference type="Pfam" id="PF10143">
    <property type="entry name" value="PhosphMutase"/>
    <property type="match status" value="1"/>
</dbReference>
<dbReference type="PANTHER" id="PTHR31209:SF0">
    <property type="entry name" value="METALLOENZYME DOMAIN-CONTAINING PROTEIN"/>
    <property type="match status" value="1"/>
</dbReference>
<accession>A0A6P5XVE3</accession>
<sequence>MGAGLAMSPGDIAFKSNFATSDEKTGIITSRKADRHFEKDGPILCAALDRMKLHSFLECEVKSTNAYSCWLDGHEKACNRTPMWNCC</sequence>
<gene>
    <name evidence="2" type="primary">LOC111286465</name>
</gene>
<reference evidence="2" key="1">
    <citation type="submission" date="2025-08" db="UniProtKB">
        <authorList>
            <consortium name="RefSeq"/>
        </authorList>
    </citation>
    <scope>IDENTIFICATION</scope>
    <source>
        <tissue evidence="2">Fruit stalk</tissue>
    </source>
</reference>
<dbReference type="GO" id="GO:0004619">
    <property type="term" value="F:phosphoglycerate mutase activity"/>
    <property type="evidence" value="ECO:0007669"/>
    <property type="project" value="InterPro"/>
</dbReference>
<dbReference type="Gene3D" id="3.30.70.2130">
    <property type="entry name" value="Metalloenzyme domain"/>
    <property type="match status" value="1"/>
</dbReference>
<dbReference type="Proteomes" id="UP000515121">
    <property type="component" value="Unplaced"/>
</dbReference>
<dbReference type="AlphaFoldDB" id="A0A6P5XVE3"/>
<dbReference type="RefSeq" id="XP_022732184.1">
    <property type="nucleotide sequence ID" value="XM_022876449.1"/>
</dbReference>
<keyword evidence="1" id="KW-1185">Reference proteome</keyword>
<name>A0A6P5XVE3_DURZI</name>
<evidence type="ECO:0000313" key="1">
    <source>
        <dbReference type="Proteomes" id="UP000515121"/>
    </source>
</evidence>
<dbReference type="PANTHER" id="PTHR31209">
    <property type="entry name" value="COFACTOR-INDEPENDENT PHOSPHOGLYCERATE MUTASE"/>
    <property type="match status" value="1"/>
</dbReference>
<protein>
    <submittedName>
        <fullName evidence="2">Uncharacterized protein LOC111286465 isoform X2</fullName>
    </submittedName>
</protein>
<dbReference type="GeneID" id="111286465"/>
<proteinExistence type="predicted"/>